<feature type="domain" description="Ubiquitin-like" evidence="6">
    <location>
        <begin position="241"/>
        <end position="312"/>
    </location>
</feature>
<dbReference type="GO" id="GO:0003729">
    <property type="term" value="F:mRNA binding"/>
    <property type="evidence" value="ECO:0007669"/>
    <property type="project" value="UniProtKB-ARBA"/>
</dbReference>
<dbReference type="AlphaFoldDB" id="A0A2Z6N058"/>
<dbReference type="InterPro" id="IPR000626">
    <property type="entry name" value="Ubiquitin-like_dom"/>
</dbReference>
<dbReference type="InterPro" id="IPR029071">
    <property type="entry name" value="Ubiquitin-like_domsf"/>
</dbReference>
<feature type="domain" description="Ubiquitin-like" evidence="6">
    <location>
        <begin position="164"/>
        <end position="233"/>
    </location>
</feature>
<feature type="domain" description="SIAH-type" evidence="7">
    <location>
        <begin position="1"/>
        <end position="44"/>
    </location>
</feature>
<evidence type="ECO:0000259" key="7">
    <source>
        <dbReference type="PROSITE" id="PS51081"/>
    </source>
</evidence>
<sequence>MEDNTEDRKHVEECIYVPCYCPLSSCDFVASSEVLSNHFSHKHEDCRIKFSYGHSFVVSLKSNDEIMVLQEETDSKLFVLNNSPVSLGNAINISCIGPYYPDSHYHYSILARSQTCSLKLKSFPKNVQRVTLATLSSKFLFIPYDHFGSSELFELEICIITPKMQIFLKTLTGQMIPLRVHSSDTIANVKLQIMNKEGFPPDEQFLIHTGKRLEDHHTIAYYDIQENSIVDFVPNIDNELLEIFIKNTDGKTFPLKAESSDTISNLKAMIQDKEKIPVDQQRLIFAGRLLDDSRTIGDYNFQFATIIHLVVRCRPQKIS</sequence>
<dbReference type="OrthoDB" id="1403476at2759"/>
<evidence type="ECO:0000256" key="5">
    <source>
        <dbReference type="PROSITE-ProRule" id="PRU00455"/>
    </source>
</evidence>
<evidence type="ECO:0000313" key="8">
    <source>
        <dbReference type="EMBL" id="GAU38218.1"/>
    </source>
</evidence>
<keyword evidence="3 5" id="KW-0863">Zinc-finger</keyword>
<keyword evidence="9" id="KW-1185">Reference proteome</keyword>
<dbReference type="PROSITE" id="PS50053">
    <property type="entry name" value="UBIQUITIN_2"/>
    <property type="match status" value="2"/>
</dbReference>
<dbReference type="Pfam" id="PF00240">
    <property type="entry name" value="ubiquitin"/>
    <property type="match status" value="2"/>
</dbReference>
<evidence type="ECO:0000256" key="4">
    <source>
        <dbReference type="ARBA" id="ARBA00022833"/>
    </source>
</evidence>
<dbReference type="SMART" id="SM00213">
    <property type="entry name" value="UBQ"/>
    <property type="match status" value="2"/>
</dbReference>
<evidence type="ECO:0000259" key="6">
    <source>
        <dbReference type="PROSITE" id="PS50053"/>
    </source>
</evidence>
<dbReference type="SUPFAM" id="SSF54236">
    <property type="entry name" value="Ubiquitin-like"/>
    <property type="match status" value="2"/>
</dbReference>
<dbReference type="GO" id="GO:0008270">
    <property type="term" value="F:zinc ion binding"/>
    <property type="evidence" value="ECO:0007669"/>
    <property type="project" value="UniProtKB-KW"/>
</dbReference>
<dbReference type="InterPro" id="IPR013010">
    <property type="entry name" value="Znf_SIAH"/>
</dbReference>
<dbReference type="SUPFAM" id="SSF49599">
    <property type="entry name" value="TRAF domain-like"/>
    <property type="match status" value="1"/>
</dbReference>
<evidence type="ECO:0000256" key="2">
    <source>
        <dbReference type="ARBA" id="ARBA00022723"/>
    </source>
</evidence>
<evidence type="ECO:0008006" key="10">
    <source>
        <dbReference type="Google" id="ProtNLM"/>
    </source>
</evidence>
<protein>
    <recommendedName>
        <fullName evidence="10">RING-type E3 ubiquitin transferase</fullName>
    </recommendedName>
</protein>
<keyword evidence="4" id="KW-0862">Zinc</keyword>
<dbReference type="PROSITE" id="PS51081">
    <property type="entry name" value="ZF_SIAH"/>
    <property type="match status" value="1"/>
</dbReference>
<reference evidence="9" key="1">
    <citation type="journal article" date="2017" name="Front. Plant Sci.">
        <title>Climate Clever Clovers: New Paradigm to Reduce the Environmental Footprint of Ruminants by Breeding Low Methanogenic Forages Utilizing Haplotype Variation.</title>
        <authorList>
            <person name="Kaur P."/>
            <person name="Appels R."/>
            <person name="Bayer P.E."/>
            <person name="Keeble-Gagnere G."/>
            <person name="Wang J."/>
            <person name="Hirakawa H."/>
            <person name="Shirasawa K."/>
            <person name="Vercoe P."/>
            <person name="Stefanova K."/>
            <person name="Durmic Z."/>
            <person name="Nichols P."/>
            <person name="Revell C."/>
            <person name="Isobe S.N."/>
            <person name="Edwards D."/>
            <person name="Erskine W."/>
        </authorList>
    </citation>
    <scope>NUCLEOTIDE SEQUENCE [LARGE SCALE GENOMIC DNA]</scope>
    <source>
        <strain evidence="9">cv. Daliak</strain>
    </source>
</reference>
<keyword evidence="1" id="KW-1017">Isopeptide bond</keyword>
<evidence type="ECO:0000256" key="3">
    <source>
        <dbReference type="ARBA" id="ARBA00022771"/>
    </source>
</evidence>
<gene>
    <name evidence="8" type="ORF">TSUD_226390</name>
</gene>
<keyword evidence="2" id="KW-0479">Metal-binding</keyword>
<dbReference type="InterPro" id="IPR019956">
    <property type="entry name" value="Ubiquitin_dom"/>
</dbReference>
<dbReference type="InterPro" id="IPR019954">
    <property type="entry name" value="Ubiquitin_CS"/>
</dbReference>
<organism evidence="8 9">
    <name type="scientific">Trifolium subterraneum</name>
    <name type="common">Subterranean clover</name>
    <dbReference type="NCBI Taxonomy" id="3900"/>
    <lineage>
        <taxon>Eukaryota</taxon>
        <taxon>Viridiplantae</taxon>
        <taxon>Streptophyta</taxon>
        <taxon>Embryophyta</taxon>
        <taxon>Tracheophyta</taxon>
        <taxon>Spermatophyta</taxon>
        <taxon>Magnoliopsida</taxon>
        <taxon>eudicotyledons</taxon>
        <taxon>Gunneridae</taxon>
        <taxon>Pentapetalae</taxon>
        <taxon>rosids</taxon>
        <taxon>fabids</taxon>
        <taxon>Fabales</taxon>
        <taxon>Fabaceae</taxon>
        <taxon>Papilionoideae</taxon>
        <taxon>50 kb inversion clade</taxon>
        <taxon>NPAAA clade</taxon>
        <taxon>Hologalegina</taxon>
        <taxon>IRL clade</taxon>
        <taxon>Trifolieae</taxon>
        <taxon>Trifolium</taxon>
    </lineage>
</organism>
<dbReference type="PRINTS" id="PR00348">
    <property type="entry name" value="UBIQUITIN"/>
</dbReference>
<dbReference type="Proteomes" id="UP000242715">
    <property type="component" value="Unassembled WGS sequence"/>
</dbReference>
<name>A0A2Z6N058_TRISU</name>
<dbReference type="Gene3D" id="3.10.20.90">
    <property type="entry name" value="Phosphatidylinositol 3-kinase Catalytic Subunit, Chain A, domain 1"/>
    <property type="match status" value="2"/>
</dbReference>
<proteinExistence type="predicted"/>
<dbReference type="InterPro" id="IPR050158">
    <property type="entry name" value="Ubiquitin_ubiquitin-like"/>
</dbReference>
<dbReference type="FunFam" id="3.10.20.90:FF:000205">
    <property type="entry name" value="2'-5'-oligoadenylate synthase-like protein 2"/>
    <property type="match status" value="1"/>
</dbReference>
<evidence type="ECO:0000313" key="9">
    <source>
        <dbReference type="Proteomes" id="UP000242715"/>
    </source>
</evidence>
<dbReference type="PANTHER" id="PTHR10666">
    <property type="entry name" value="UBIQUITIN"/>
    <property type="match status" value="1"/>
</dbReference>
<evidence type="ECO:0000256" key="1">
    <source>
        <dbReference type="ARBA" id="ARBA00022499"/>
    </source>
</evidence>
<dbReference type="EMBL" id="DF973706">
    <property type="protein sequence ID" value="GAU38218.1"/>
    <property type="molecule type" value="Genomic_DNA"/>
</dbReference>
<dbReference type="PROSITE" id="PS00299">
    <property type="entry name" value="UBIQUITIN_1"/>
    <property type="match status" value="1"/>
</dbReference>
<accession>A0A2Z6N058</accession>